<name>A0A420ZCB0_UNCK3</name>
<reference evidence="1 2" key="1">
    <citation type="submission" date="2018-06" db="EMBL/GenBank/DDBJ databases">
        <title>Extensive metabolic versatility and redundancy in microbially diverse, dynamic hydrothermal sediments.</title>
        <authorList>
            <person name="Dombrowski N."/>
            <person name="Teske A."/>
            <person name="Baker B.J."/>
        </authorList>
    </citation>
    <scope>NUCLEOTIDE SEQUENCE [LARGE SCALE GENOMIC DNA]</scope>
    <source>
        <strain evidence="1">B79_G16</strain>
    </source>
</reference>
<evidence type="ECO:0000313" key="1">
    <source>
        <dbReference type="EMBL" id="RLC37012.1"/>
    </source>
</evidence>
<dbReference type="Proteomes" id="UP000281261">
    <property type="component" value="Unassembled WGS sequence"/>
</dbReference>
<protein>
    <submittedName>
        <fullName evidence="1">Uncharacterized protein</fullName>
    </submittedName>
</protein>
<comment type="caution">
    <text evidence="1">The sequence shown here is derived from an EMBL/GenBank/DDBJ whole genome shotgun (WGS) entry which is preliminary data.</text>
</comment>
<gene>
    <name evidence="1" type="ORF">DRH29_03265</name>
</gene>
<proteinExistence type="predicted"/>
<organism evidence="1 2">
    <name type="scientific">candidate division Kazan bacterium</name>
    <dbReference type="NCBI Taxonomy" id="2202143"/>
    <lineage>
        <taxon>Bacteria</taxon>
        <taxon>Bacteria division Kazan-3B-28</taxon>
    </lineage>
</organism>
<evidence type="ECO:0000313" key="2">
    <source>
        <dbReference type="Proteomes" id="UP000281261"/>
    </source>
</evidence>
<dbReference type="AlphaFoldDB" id="A0A420ZCB0"/>
<sequence length="167" mass="19333">MDLVELKSRTSSQEKFLRRLLEVKADKFSLPADMMNKMGIIDLEDTRHSIGKQLGYIYPFFIAYRKKDRIVFERRLQNRELGWKSKSIIGICEKCGQKFAYGSGEGQCQSRFRNKAQQINDSVLLCDECKKEKAIKLYDGNIYSLEPERPAKKRIMIEAVDIGEVIG</sequence>
<accession>A0A420ZCB0</accession>
<dbReference type="EMBL" id="QMNG01000016">
    <property type="protein sequence ID" value="RLC37012.1"/>
    <property type="molecule type" value="Genomic_DNA"/>
</dbReference>